<dbReference type="PANTHER" id="PTHR42655">
    <property type="entry name" value="GLYCOGEN PHOSPHORYLASE"/>
    <property type="match status" value="1"/>
</dbReference>
<dbReference type="EMBL" id="QZAB01000064">
    <property type="protein sequence ID" value="RQD91880.1"/>
    <property type="molecule type" value="Genomic_DNA"/>
</dbReference>
<reference evidence="1 2" key="1">
    <citation type="submission" date="2018-08" db="EMBL/GenBank/DDBJ databases">
        <title>The metabolism and importance of syntrophic acetate oxidation coupled to methane or sulfide production in haloalkaline environments.</title>
        <authorList>
            <person name="Timmers P.H.A."/>
            <person name="Vavourakis C.D."/>
            <person name="Sorokin D.Y."/>
            <person name="Sinninghe Damste J.S."/>
            <person name="Muyzer G."/>
            <person name="Stams A.J.M."/>
            <person name="Plugge C.M."/>
        </authorList>
    </citation>
    <scope>NUCLEOTIDE SEQUENCE [LARGE SCALE GENOMIC DNA]</scope>
    <source>
        <strain evidence="1">MSAO_Arc3</strain>
    </source>
</reference>
<dbReference type="InterPro" id="IPR052182">
    <property type="entry name" value="Glycogen/Maltodextrin_Phosph"/>
</dbReference>
<protein>
    <submittedName>
        <fullName evidence="1">Alpha-glucan family phosphorylase</fullName>
    </submittedName>
</protein>
<comment type="caution">
    <text evidence="1">The sequence shown here is derived from an EMBL/GenBank/DDBJ whole genome shotgun (WGS) entry which is preliminary data.</text>
</comment>
<sequence length="194" mass="21743">MDDFEGVLEGQKIAYFSMEIGFNNIIPTYSGGLGVLAGDTIRASADLSVPLVGVTLVSKKGYFLQELDLNGNQIEKPDDWNPQDFMKQLSTQVTVQIEGRDVQIKAWFYEHVSPTGFKIPIILLDTDIDENLPVDREITHYLYGGDQVYRLKQEIVLGMGGTKMLEALGFSVRKYHMNEGHSGLLTIELIKKNN</sequence>
<feature type="non-terminal residue" evidence="1">
    <location>
        <position position="194"/>
    </location>
</feature>
<gene>
    <name evidence="1" type="ORF">D5R95_00870</name>
</gene>
<organism evidence="1 2">
    <name type="scientific">Methanosalsum natronophilum</name>
    <dbReference type="NCBI Taxonomy" id="768733"/>
    <lineage>
        <taxon>Archaea</taxon>
        <taxon>Methanobacteriati</taxon>
        <taxon>Methanobacteriota</taxon>
        <taxon>Stenosarchaea group</taxon>
        <taxon>Methanomicrobia</taxon>
        <taxon>Methanosarcinales</taxon>
        <taxon>Methanosarcinaceae</taxon>
        <taxon>Methanosalsum</taxon>
    </lineage>
</organism>
<name>A0A3R8CE40_9EURY</name>
<proteinExistence type="predicted"/>
<dbReference type="PANTHER" id="PTHR42655:SF1">
    <property type="entry name" value="GLYCOGEN PHOSPHORYLASE"/>
    <property type="match status" value="1"/>
</dbReference>
<dbReference type="AlphaFoldDB" id="A0A3R8CE40"/>
<dbReference type="Proteomes" id="UP000284763">
    <property type="component" value="Unassembled WGS sequence"/>
</dbReference>
<dbReference type="Gene3D" id="3.40.50.2000">
    <property type="entry name" value="Glycogen Phosphorylase B"/>
    <property type="match status" value="1"/>
</dbReference>
<dbReference type="SUPFAM" id="SSF53756">
    <property type="entry name" value="UDP-Glycosyltransferase/glycogen phosphorylase"/>
    <property type="match status" value="1"/>
</dbReference>
<accession>A0A3R8CE40</accession>
<evidence type="ECO:0000313" key="2">
    <source>
        <dbReference type="Proteomes" id="UP000284763"/>
    </source>
</evidence>
<evidence type="ECO:0000313" key="1">
    <source>
        <dbReference type="EMBL" id="RQD91880.1"/>
    </source>
</evidence>